<keyword evidence="2" id="KW-1185">Reference proteome</keyword>
<dbReference type="OrthoDB" id="3940621at2759"/>
<dbReference type="EMBL" id="CAJVRM010000110">
    <property type="protein sequence ID" value="CAG8974632.1"/>
    <property type="molecule type" value="Genomic_DNA"/>
</dbReference>
<evidence type="ECO:0000313" key="1">
    <source>
        <dbReference type="EMBL" id="CAG8974632.1"/>
    </source>
</evidence>
<organism evidence="1 2">
    <name type="scientific">Hymenoscyphus albidus</name>
    <dbReference type="NCBI Taxonomy" id="595503"/>
    <lineage>
        <taxon>Eukaryota</taxon>
        <taxon>Fungi</taxon>
        <taxon>Dikarya</taxon>
        <taxon>Ascomycota</taxon>
        <taxon>Pezizomycotina</taxon>
        <taxon>Leotiomycetes</taxon>
        <taxon>Helotiales</taxon>
        <taxon>Helotiaceae</taxon>
        <taxon>Hymenoscyphus</taxon>
    </lineage>
</organism>
<accession>A0A9N9LLC5</accession>
<gene>
    <name evidence="1" type="ORF">HYALB_00009810</name>
</gene>
<name>A0A9N9LLC5_9HELO</name>
<dbReference type="AlphaFoldDB" id="A0A9N9LLC5"/>
<protein>
    <submittedName>
        <fullName evidence="1">Uncharacterized protein</fullName>
    </submittedName>
</protein>
<sequence length="388" mass="45793">MEITDPGLGMFSLLPSEVRRMIWKHFTPHLHVGQSLPRKPNRFTPEQQMLLTSRKIYAELASEVPSGYNGHRILFIVSPQYRNKPWIQAVNYKGGVSGVRWYLKDLEDATSRGFDKLPWERLNVQIHILAPQKEDAGQVLCLNKKIVDLVQMLKQAKRFRCFNIVFEYTRDASWFDNGRPQCSIDLGRYNNDDHYDYEWKKLRMRDAFTQTRKVIKQKGLRQSEDAKIQKDVESLGIKDNLPSKTANMLRLDLFSGWYTDKLHGESPYEDKMKKLVLEMRVKLAKLHQRYRMMRAHNPLSLGYKGVFPWIVERPKPQEMAAGGWNRDVWHSVYKNGIPPLNDRNMTLMYYEWEKEYNSSDNGREFVNLHGFFSWVCAEDLGHDFIYYV</sequence>
<reference evidence="1" key="1">
    <citation type="submission" date="2021-07" db="EMBL/GenBank/DDBJ databases">
        <authorList>
            <person name="Durling M."/>
        </authorList>
    </citation>
    <scope>NUCLEOTIDE SEQUENCE</scope>
</reference>
<evidence type="ECO:0000313" key="2">
    <source>
        <dbReference type="Proteomes" id="UP000701801"/>
    </source>
</evidence>
<comment type="caution">
    <text evidence="1">The sequence shown here is derived from an EMBL/GenBank/DDBJ whole genome shotgun (WGS) entry which is preliminary data.</text>
</comment>
<proteinExistence type="predicted"/>
<dbReference type="Proteomes" id="UP000701801">
    <property type="component" value="Unassembled WGS sequence"/>
</dbReference>